<proteinExistence type="predicted"/>
<feature type="region of interest" description="Disordered" evidence="1">
    <location>
        <begin position="179"/>
        <end position="270"/>
    </location>
</feature>
<dbReference type="Proteomes" id="UP001234178">
    <property type="component" value="Unassembled WGS sequence"/>
</dbReference>
<feature type="compositionally biased region" description="Basic and acidic residues" evidence="1">
    <location>
        <begin position="234"/>
        <end position="250"/>
    </location>
</feature>
<evidence type="ECO:0000313" key="2">
    <source>
        <dbReference type="EMBL" id="KAK4044954.1"/>
    </source>
</evidence>
<feature type="compositionally biased region" description="Basic and acidic residues" evidence="1">
    <location>
        <begin position="188"/>
        <end position="202"/>
    </location>
</feature>
<name>A0ABR0B8P4_9CRUS</name>
<evidence type="ECO:0000313" key="3">
    <source>
        <dbReference type="Proteomes" id="UP001234178"/>
    </source>
</evidence>
<reference evidence="2 3" key="1">
    <citation type="journal article" date="2023" name="Nucleic Acids Res.">
        <title>The hologenome of Daphnia magna reveals possible DNA methylation and microbiome-mediated evolution of the host genome.</title>
        <authorList>
            <person name="Chaturvedi A."/>
            <person name="Li X."/>
            <person name="Dhandapani V."/>
            <person name="Marshall H."/>
            <person name="Kissane S."/>
            <person name="Cuenca-Cambronero M."/>
            <person name="Asole G."/>
            <person name="Calvet F."/>
            <person name="Ruiz-Romero M."/>
            <person name="Marangio P."/>
            <person name="Guigo R."/>
            <person name="Rago D."/>
            <person name="Mirbahai L."/>
            <person name="Eastwood N."/>
            <person name="Colbourne J.K."/>
            <person name="Zhou J."/>
            <person name="Mallon E."/>
            <person name="Orsini L."/>
        </authorList>
    </citation>
    <scope>NUCLEOTIDE SEQUENCE [LARGE SCALE GENOMIC DNA]</scope>
    <source>
        <strain evidence="2">LRV0_1</strain>
    </source>
</reference>
<protein>
    <submittedName>
        <fullName evidence="2">Uncharacterized protein</fullName>
    </submittedName>
</protein>
<dbReference type="EMBL" id="JAOYFB010000041">
    <property type="protein sequence ID" value="KAK4044954.1"/>
    <property type="molecule type" value="Genomic_DNA"/>
</dbReference>
<keyword evidence="3" id="KW-1185">Reference proteome</keyword>
<gene>
    <name evidence="2" type="ORF">OUZ56_032360</name>
</gene>
<evidence type="ECO:0000256" key="1">
    <source>
        <dbReference type="SAM" id="MobiDB-lite"/>
    </source>
</evidence>
<sequence>MNVFHGIGRRTVFEEAVGDEADDVWMLDFSEQHRLLHEAGDDLGGASREMTFSATGSPVATLRASSRSLMGLRRYRKKRNRRAGARDETKCLAQDPLRTTVAPRRGAQPSPRHHVFSRRVGRIRRLRRACDRRPIGQVAARNQRIGAKFFRGSAHRDGAVEQQEGAVADRQRLVDVVVGQEHAGPGARRRDAQGRELGRPDGIDAGEGLVADDEARTSREGAREFKTPPLAPREAYDRHIEALPEADGRRFFGNGFATPRGTEGDAREGL</sequence>
<accession>A0ABR0B8P4</accession>
<comment type="caution">
    <text evidence="2">The sequence shown here is derived from an EMBL/GenBank/DDBJ whole genome shotgun (WGS) entry which is preliminary data.</text>
</comment>
<organism evidence="2 3">
    <name type="scientific">Daphnia magna</name>
    <dbReference type="NCBI Taxonomy" id="35525"/>
    <lineage>
        <taxon>Eukaryota</taxon>
        <taxon>Metazoa</taxon>
        <taxon>Ecdysozoa</taxon>
        <taxon>Arthropoda</taxon>
        <taxon>Crustacea</taxon>
        <taxon>Branchiopoda</taxon>
        <taxon>Diplostraca</taxon>
        <taxon>Cladocera</taxon>
        <taxon>Anomopoda</taxon>
        <taxon>Daphniidae</taxon>
        <taxon>Daphnia</taxon>
    </lineage>
</organism>
<feature type="compositionally biased region" description="Basic and acidic residues" evidence="1">
    <location>
        <begin position="213"/>
        <end position="226"/>
    </location>
</feature>